<dbReference type="PANTHER" id="PTHR28110">
    <property type="entry name" value="TRANSMEMBRANE PROTEIN"/>
    <property type="match status" value="1"/>
</dbReference>
<protein>
    <recommendedName>
        <fullName evidence="3">DUF218 domain-containing protein</fullName>
    </recommendedName>
</protein>
<sequence length="261" mass="29254">MSLIIWFSQNDGNRAANAKHLIIVAGHSVAISGHLEDAGRDETDWYLLPYQKNRGLPAAIVGHINTGLNAAEEDEQSLLIFSGGETRASTGPETEGASYYRVADAMNLWPENSSVRARTISEEFATDSFENLMFSICRFQEITGSYPEKVTVVSFTFKKRRFEELHAQALQWPKQSFSYIGVDPEANTGFNLQEAVVGELENAAKPFEIDPYGCHSQVLQEKRRSRNPFKRTPPYELSCPDMKELLSYCGPAIIPKSKVPW</sequence>
<accession>B7FTW7</accession>
<dbReference type="PANTHER" id="PTHR28110:SF1">
    <property type="entry name" value="TRANSMEMBRANE PROTEIN"/>
    <property type="match status" value="1"/>
</dbReference>
<dbReference type="GeneID" id="7197847"/>
<evidence type="ECO:0000313" key="2">
    <source>
        <dbReference type="Proteomes" id="UP000000759"/>
    </source>
</evidence>
<reference evidence="2" key="2">
    <citation type="submission" date="2008-08" db="EMBL/GenBank/DDBJ databases">
        <authorList>
            <consortium name="Diatom Consortium"/>
            <person name="Grigoriev I."/>
            <person name="Grimwood J."/>
            <person name="Kuo A."/>
            <person name="Otillar R.P."/>
            <person name="Salamov A."/>
            <person name="Detter J.C."/>
            <person name="Lindquist E."/>
            <person name="Shapiro H."/>
            <person name="Lucas S."/>
            <person name="Glavina del Rio T."/>
            <person name="Pitluck S."/>
            <person name="Rokhsar D."/>
            <person name="Bowler C."/>
        </authorList>
    </citation>
    <scope>GENOME REANNOTATION</scope>
    <source>
        <strain evidence="2">CCAP 1055/1</strain>
    </source>
</reference>
<reference evidence="1 2" key="1">
    <citation type="journal article" date="2008" name="Nature">
        <title>The Phaeodactylum genome reveals the evolutionary history of diatom genomes.</title>
        <authorList>
            <person name="Bowler C."/>
            <person name="Allen A.E."/>
            <person name="Badger J.H."/>
            <person name="Grimwood J."/>
            <person name="Jabbari K."/>
            <person name="Kuo A."/>
            <person name="Maheswari U."/>
            <person name="Martens C."/>
            <person name="Maumus F."/>
            <person name="Otillar R.P."/>
            <person name="Rayko E."/>
            <person name="Salamov A."/>
            <person name="Vandepoele K."/>
            <person name="Beszteri B."/>
            <person name="Gruber A."/>
            <person name="Heijde M."/>
            <person name="Katinka M."/>
            <person name="Mock T."/>
            <person name="Valentin K."/>
            <person name="Verret F."/>
            <person name="Berges J.A."/>
            <person name="Brownlee C."/>
            <person name="Cadoret J.P."/>
            <person name="Chiovitti A."/>
            <person name="Choi C.J."/>
            <person name="Coesel S."/>
            <person name="De Martino A."/>
            <person name="Detter J.C."/>
            <person name="Durkin C."/>
            <person name="Falciatore A."/>
            <person name="Fournet J."/>
            <person name="Haruta M."/>
            <person name="Huysman M.J."/>
            <person name="Jenkins B.D."/>
            <person name="Jiroutova K."/>
            <person name="Jorgensen R.E."/>
            <person name="Joubert Y."/>
            <person name="Kaplan A."/>
            <person name="Kroger N."/>
            <person name="Kroth P.G."/>
            <person name="La Roche J."/>
            <person name="Lindquist E."/>
            <person name="Lommer M."/>
            <person name="Martin-Jezequel V."/>
            <person name="Lopez P.J."/>
            <person name="Lucas S."/>
            <person name="Mangogna M."/>
            <person name="McGinnis K."/>
            <person name="Medlin L.K."/>
            <person name="Montsant A."/>
            <person name="Oudot-Le Secq M.P."/>
            <person name="Napoli C."/>
            <person name="Obornik M."/>
            <person name="Parker M.S."/>
            <person name="Petit J.L."/>
            <person name="Porcel B.M."/>
            <person name="Poulsen N."/>
            <person name="Robison M."/>
            <person name="Rychlewski L."/>
            <person name="Rynearson T.A."/>
            <person name="Schmutz J."/>
            <person name="Shapiro H."/>
            <person name="Siaut M."/>
            <person name="Stanley M."/>
            <person name="Sussman M.R."/>
            <person name="Taylor A.R."/>
            <person name="Vardi A."/>
            <person name="von Dassow P."/>
            <person name="Vyverman W."/>
            <person name="Willis A."/>
            <person name="Wyrwicz L.S."/>
            <person name="Rokhsar D.S."/>
            <person name="Weissenbach J."/>
            <person name="Armbrust E.V."/>
            <person name="Green B.R."/>
            <person name="Van de Peer Y."/>
            <person name="Grigoriev I.V."/>
        </authorList>
    </citation>
    <scope>NUCLEOTIDE SEQUENCE [LARGE SCALE GENOMIC DNA]</scope>
    <source>
        <strain evidence="1 2">CCAP 1055/1</strain>
    </source>
</reference>
<dbReference type="InterPro" id="IPR055323">
    <property type="entry name" value="C57A10.07/YOR238W"/>
</dbReference>
<organism evidence="1 2">
    <name type="scientific">Phaeodactylum tricornutum (strain CCAP 1055/1)</name>
    <dbReference type="NCBI Taxonomy" id="556484"/>
    <lineage>
        <taxon>Eukaryota</taxon>
        <taxon>Sar</taxon>
        <taxon>Stramenopiles</taxon>
        <taxon>Ochrophyta</taxon>
        <taxon>Bacillariophyta</taxon>
        <taxon>Bacillariophyceae</taxon>
        <taxon>Bacillariophycidae</taxon>
        <taxon>Naviculales</taxon>
        <taxon>Phaeodactylaceae</taxon>
        <taxon>Phaeodactylum</taxon>
    </lineage>
</organism>
<dbReference type="InParanoid" id="B7FTW7"/>
<keyword evidence="2" id="KW-1185">Reference proteome</keyword>
<evidence type="ECO:0008006" key="3">
    <source>
        <dbReference type="Google" id="ProtNLM"/>
    </source>
</evidence>
<name>B7FTW7_PHATC</name>
<dbReference type="AlphaFoldDB" id="B7FTW7"/>
<evidence type="ECO:0000313" key="1">
    <source>
        <dbReference type="EMBL" id="EEC50158.1"/>
    </source>
</evidence>
<dbReference type="Proteomes" id="UP000000759">
    <property type="component" value="Chromosome 4"/>
</dbReference>
<dbReference type="KEGG" id="pti:PHATRDRAFT_10872"/>
<dbReference type="EMBL" id="CM000607">
    <property type="protein sequence ID" value="EEC50158.1"/>
    <property type="molecule type" value="Genomic_DNA"/>
</dbReference>
<dbReference type="GO" id="GO:0005737">
    <property type="term" value="C:cytoplasm"/>
    <property type="evidence" value="ECO:0007669"/>
    <property type="project" value="TreeGrafter"/>
</dbReference>
<dbReference type="HOGENOM" id="CLU_048479_0_0_1"/>
<dbReference type="OrthoDB" id="4347at2759"/>
<proteinExistence type="predicted"/>
<dbReference type="PaxDb" id="2850-Phatr10872"/>
<gene>
    <name evidence="1" type="ORF">PHATRDRAFT_10872</name>
</gene>
<dbReference type="OMA" id="DLYGCHG"/>
<dbReference type="eggNOG" id="KOG4533">
    <property type="taxonomic scope" value="Eukaryota"/>
</dbReference>
<dbReference type="RefSeq" id="XP_002178493.1">
    <property type="nucleotide sequence ID" value="XM_002178457.1"/>
</dbReference>